<dbReference type="Pfam" id="PF02415">
    <property type="entry name" value="Chlam_PMP"/>
    <property type="match status" value="1"/>
</dbReference>
<feature type="transmembrane region" description="Helical" evidence="8">
    <location>
        <begin position="1138"/>
        <end position="1158"/>
    </location>
</feature>
<keyword evidence="5" id="KW-0732">Signal</keyword>
<dbReference type="Proteomes" id="UP001190700">
    <property type="component" value="Unassembled WGS sequence"/>
</dbReference>
<accession>A0AAE0FS25</accession>
<keyword evidence="10" id="KW-1185">Reference proteome</keyword>
<dbReference type="SUPFAM" id="SSF51126">
    <property type="entry name" value="Pectin lyase-like"/>
    <property type="match status" value="4"/>
</dbReference>
<evidence type="ECO:0000256" key="3">
    <source>
        <dbReference type="ARBA" id="ARBA00004613"/>
    </source>
</evidence>
<evidence type="ECO:0000256" key="4">
    <source>
        <dbReference type="ARBA" id="ARBA00022525"/>
    </source>
</evidence>
<evidence type="ECO:0008006" key="11">
    <source>
        <dbReference type="Google" id="ProtNLM"/>
    </source>
</evidence>
<keyword evidence="6 8" id="KW-0472">Membrane</keyword>
<feature type="transmembrane region" description="Helical" evidence="8">
    <location>
        <begin position="1375"/>
        <end position="1395"/>
    </location>
</feature>
<dbReference type="InterPro" id="IPR011050">
    <property type="entry name" value="Pectin_lyase_fold/virulence"/>
</dbReference>
<evidence type="ECO:0000313" key="10">
    <source>
        <dbReference type="Proteomes" id="UP001190700"/>
    </source>
</evidence>
<comment type="caution">
    <text evidence="9">The sequence shown here is derived from an EMBL/GenBank/DDBJ whole genome shotgun (WGS) entry which is preliminary data.</text>
</comment>
<dbReference type="EMBL" id="LGRX02014233">
    <property type="protein sequence ID" value="KAK3264971.1"/>
    <property type="molecule type" value="Genomic_DNA"/>
</dbReference>
<sequence>MGVHAHSICPSIIFFIGLKAEQGGVIGVWNTDTSLQVRRSTLNSNSAASVGGAIYVESKYAGLAGVELEQLEMNDNAAGSGAALHARGSVKYATTMTECSVARSLGAAVEVTGDLTVVACTFTSNAAAAEGGAVMLGESGMGSVLVGDGCLFENNSAVKMGGAVYGSRRAGATAELKLSACRFLGNTAANGGGAVSWKATADVTSLVVGSVFTNNTVTGSAEGGGALLITGGQGLLVNRSLLSSNSVAEMQGGAVYLANSRLWITASRIEKNLAFKGGGMACNGSDDRTDATFEVGGVASIYTGTLNSVVISSSTVSHNTAFQEGGAVSMDGDGYFRVVISSSNISHNTAQGDGGVAYVHGGSNNTMSFRSSTIAHNTAQTGGVVSVRDCSDTNMMISSSDMSHNTAQGDGGVAYVHGGSNNTMSFRSSTIAHNTAQVYGGAVSISSGSGNMAMIIDCNVSNNNAQMAGGAVSLRDGRLLVINSTLNRNTGQNGGAVAARDRSEVHIVGSTLSGNIVQEDGGACLISSSKVHISGVTQLRDNLAASGAAIAIVGRSDGALAGIVVKYNRAIQGGAIFVSHSDVTVKGCSFVANFADLSGGGVYTLQSKLVIDGACSFTSNEATDGGGIAMFYAELAVANSVFAHNTATSAGGGLYVVKSNVTLQHIRLESCRAANEGGGLFLVGMPSQVDITGSVITGCAAGVAGGGVQVSTDAGLSADQTTLAVNTADYGAGVSGTHNSVVSLHRCCLVNNTASTAGGALWSADGCQANISVSHLIENGAIAGNGGAVALASTVDNNTMIQDSRFEDNSAQQGAAIFLQQPPRHQHVVLRGLYFRHNYAVVGANIFWEYHDQAAGLTCQNCTHEPSTEALLVTSATTFGLTQGGKAVGAVIKGLSGVPFTPEITFVAYDFYGTITRLVQDHNEVIVHASDTGTLLDGYTRVAYASEGATFENLAMIAHPGKQFNMTFEAQAAAWEGKGSISVTVHLEPCQAGEQYLEDANVCERCDAGTIKFSNSSDPCIDCTETALTCHGGSSYTLKDDWWMAVESVRRACSQAHKADGVEECVLQRTHVCDAGGGCRSSKNRSNAAGETHIKEELLCAEDRRADVALCGSCSSAAYHMSASGKCNRCPRDPWRAWIQPIVLTLLVLILVATAWTLRKVLLSTGSDKATTQIELQEFTEAKATVDDMHATSSGVFEIWGGWLQVTTQAIRIFDQDAIPALYWDFLVGLDVIVNVQVFDWVGFDCLTFTIFGEDSHLGNLGGFYWSFAFYALIPLVLLPPSCRVAYRILTDVNISTIDDFTAHYGSLVQEELVGTDCGHAEANDADEDREQTGSNKHMKEVAAVNETLCKHPEVASMDDVDVVDNDDNEAGQRFLIITIFILTYIQPTVATYMFQVFNCDPIHFEDVGVQYFLAMDRRIECFSTASWWALASIAVFLILTYVVGMPIGLLIVLRYLHQRKRVADEHGRTYFVPVERLHFQKERQLWFMQLSPKNEHNSRPPAPQSSPVFLTDAPDIDSAEATTELLNAFNMLDLPIFQSYFGVMYMSFRRNFYWFTCYEMLRRLLQSSFIVLIRLADRRADVFFALFVANASTALQAYTHPFRDPSMADCLIYETTTTHERKYI</sequence>
<dbReference type="PANTHER" id="PTHR11319:SF35">
    <property type="entry name" value="OUTER MEMBRANE PROTEIN PMPC-RELATED"/>
    <property type="match status" value="1"/>
</dbReference>
<proteinExistence type="predicted"/>
<keyword evidence="8" id="KW-0812">Transmembrane</keyword>
<feature type="transmembrane region" description="Helical" evidence="8">
    <location>
        <begin position="1428"/>
        <end position="1454"/>
    </location>
</feature>
<feature type="transmembrane region" description="Helical" evidence="8">
    <location>
        <begin position="1222"/>
        <end position="1244"/>
    </location>
</feature>
<feature type="transmembrane region" description="Helical" evidence="8">
    <location>
        <begin position="1264"/>
        <end position="1281"/>
    </location>
</feature>
<evidence type="ECO:0000313" key="9">
    <source>
        <dbReference type="EMBL" id="KAK3264971.1"/>
    </source>
</evidence>
<dbReference type="GO" id="GO:0005576">
    <property type="term" value="C:extracellular region"/>
    <property type="evidence" value="ECO:0007669"/>
    <property type="project" value="UniProtKB-SubCell"/>
</dbReference>
<reference evidence="9 10" key="1">
    <citation type="journal article" date="2015" name="Genome Biol. Evol.">
        <title>Comparative Genomics of a Bacterivorous Green Alga Reveals Evolutionary Causalities and Consequences of Phago-Mixotrophic Mode of Nutrition.</title>
        <authorList>
            <person name="Burns J.A."/>
            <person name="Paasch A."/>
            <person name="Narechania A."/>
            <person name="Kim E."/>
        </authorList>
    </citation>
    <scope>NUCLEOTIDE SEQUENCE [LARGE SCALE GENOMIC DNA]</scope>
    <source>
        <strain evidence="9 10">PLY_AMNH</strain>
    </source>
</reference>
<keyword evidence="8" id="KW-1133">Transmembrane helix</keyword>
<gene>
    <name evidence="9" type="ORF">CYMTET_26317</name>
</gene>
<name>A0AAE0FS25_9CHLO</name>
<comment type="subcellular location">
    <subcellularLocation>
        <location evidence="1">Cell envelope</location>
    </subcellularLocation>
    <subcellularLocation>
        <location evidence="2">Cell outer membrane</location>
    </subcellularLocation>
    <subcellularLocation>
        <location evidence="3">Secreted</location>
    </subcellularLocation>
</comment>
<evidence type="ECO:0000256" key="8">
    <source>
        <dbReference type="SAM" id="Phobius"/>
    </source>
</evidence>
<evidence type="ECO:0000256" key="5">
    <source>
        <dbReference type="ARBA" id="ARBA00022729"/>
    </source>
</evidence>
<dbReference type="InterPro" id="IPR006626">
    <property type="entry name" value="PbH1"/>
</dbReference>
<keyword evidence="4" id="KW-0964">Secreted</keyword>
<evidence type="ECO:0000256" key="2">
    <source>
        <dbReference type="ARBA" id="ARBA00004442"/>
    </source>
</evidence>
<dbReference type="PANTHER" id="PTHR11319">
    <property type="entry name" value="G PROTEIN-COUPLED RECEPTOR-RELATED"/>
    <property type="match status" value="1"/>
</dbReference>
<evidence type="ECO:0000256" key="6">
    <source>
        <dbReference type="ARBA" id="ARBA00023136"/>
    </source>
</evidence>
<organism evidence="9 10">
    <name type="scientific">Cymbomonas tetramitiformis</name>
    <dbReference type="NCBI Taxonomy" id="36881"/>
    <lineage>
        <taxon>Eukaryota</taxon>
        <taxon>Viridiplantae</taxon>
        <taxon>Chlorophyta</taxon>
        <taxon>Pyramimonadophyceae</taxon>
        <taxon>Pyramimonadales</taxon>
        <taxon>Pyramimonadaceae</taxon>
        <taxon>Cymbomonas</taxon>
    </lineage>
</organism>
<dbReference type="SMART" id="SM00710">
    <property type="entry name" value="PbH1"/>
    <property type="match status" value="17"/>
</dbReference>
<evidence type="ECO:0000256" key="7">
    <source>
        <dbReference type="ARBA" id="ARBA00023237"/>
    </source>
</evidence>
<dbReference type="InterPro" id="IPR003368">
    <property type="entry name" value="POMP_repeat"/>
</dbReference>
<protein>
    <recommendedName>
        <fullName evidence="11">Right handed beta helix domain-containing protein</fullName>
    </recommendedName>
</protein>
<evidence type="ECO:0000256" key="1">
    <source>
        <dbReference type="ARBA" id="ARBA00004196"/>
    </source>
</evidence>
<keyword evidence="7" id="KW-0998">Cell outer membrane</keyword>